<dbReference type="Proteomes" id="UP000199039">
    <property type="component" value="Unassembled WGS sequence"/>
</dbReference>
<dbReference type="NCBIfam" id="TIGR02543">
    <property type="entry name" value="List_Bact_rpt"/>
    <property type="match status" value="2"/>
</dbReference>
<evidence type="ECO:0000313" key="6">
    <source>
        <dbReference type="Proteomes" id="UP000199039"/>
    </source>
</evidence>
<evidence type="ECO:0000256" key="3">
    <source>
        <dbReference type="SAM" id="Phobius"/>
    </source>
</evidence>
<feature type="compositionally biased region" description="Low complexity" evidence="2">
    <location>
        <begin position="949"/>
        <end position="959"/>
    </location>
</feature>
<dbReference type="InterPro" id="IPR013378">
    <property type="entry name" value="InlB-like_B-rpt"/>
</dbReference>
<dbReference type="Pfam" id="PF09479">
    <property type="entry name" value="Flg_new"/>
    <property type="match status" value="5"/>
</dbReference>
<dbReference type="InterPro" id="IPR042229">
    <property type="entry name" value="Listeria/Bacterioides_rpt_sf"/>
</dbReference>
<evidence type="ECO:0000313" key="5">
    <source>
        <dbReference type="EMBL" id="SDB93924.1"/>
    </source>
</evidence>
<dbReference type="Pfam" id="PF18889">
    <property type="entry name" value="Beta_helix_3"/>
    <property type="match status" value="3"/>
</dbReference>
<evidence type="ECO:0000256" key="1">
    <source>
        <dbReference type="ARBA" id="ARBA00004196"/>
    </source>
</evidence>
<feature type="domain" description="Bacterial Ig-like" evidence="4">
    <location>
        <begin position="729"/>
        <end position="811"/>
    </location>
</feature>
<keyword evidence="3" id="KW-0472">Membrane</keyword>
<keyword evidence="6" id="KW-1185">Reference proteome</keyword>
<comment type="subcellular location">
    <subcellularLocation>
        <location evidence="1">Cell envelope</location>
    </subcellularLocation>
</comment>
<feature type="compositionally biased region" description="Pro residues" evidence="2">
    <location>
        <begin position="912"/>
        <end position="948"/>
    </location>
</feature>
<dbReference type="GO" id="GO:0030313">
    <property type="term" value="C:cell envelope"/>
    <property type="evidence" value="ECO:0007669"/>
    <property type="project" value="UniProtKB-SubCell"/>
</dbReference>
<feature type="region of interest" description="Disordered" evidence="2">
    <location>
        <begin position="910"/>
        <end position="959"/>
    </location>
</feature>
<reference evidence="5 6" key="1">
    <citation type="submission" date="2016-09" db="EMBL/GenBank/DDBJ databases">
        <authorList>
            <person name="Capua I."/>
            <person name="De Benedictis P."/>
            <person name="Joannis T."/>
            <person name="Lombin L.H."/>
            <person name="Cattoli G."/>
        </authorList>
    </citation>
    <scope>NUCLEOTIDE SEQUENCE [LARGE SCALE GENOMIC DNA]</scope>
    <source>
        <strain evidence="5 6">ISLP-3</strain>
    </source>
</reference>
<gene>
    <name evidence="5" type="ORF">SAMN05216410_1063</name>
</gene>
<protein>
    <submittedName>
        <fullName evidence="5">Listeria/Bacterioides repeat-containing protein</fullName>
    </submittedName>
</protein>
<keyword evidence="3" id="KW-0812">Transmembrane</keyword>
<dbReference type="Gene3D" id="2.60.40.4270">
    <property type="entry name" value="Listeria-Bacteroides repeat domain"/>
    <property type="match status" value="5"/>
</dbReference>
<evidence type="ECO:0000259" key="4">
    <source>
        <dbReference type="Pfam" id="PF16640"/>
    </source>
</evidence>
<dbReference type="Pfam" id="PF16640">
    <property type="entry name" value="Big_3_5"/>
    <property type="match status" value="1"/>
</dbReference>
<keyword evidence="3" id="KW-1133">Transmembrane helix</keyword>
<dbReference type="STRING" id="1814289.SAMN05216410_1063"/>
<accession>A0A1G6HIA1</accession>
<dbReference type="EMBL" id="FMYH01000001">
    <property type="protein sequence ID" value="SDB93924.1"/>
    <property type="molecule type" value="Genomic_DNA"/>
</dbReference>
<evidence type="ECO:0000256" key="2">
    <source>
        <dbReference type="SAM" id="MobiDB-lite"/>
    </source>
</evidence>
<sequence length="1009" mass="99396">MGRASSVVSMLLTRLPSRLPGRADRRSCLVAAVLATVLGLAGALTAVALPASAAGVTTVATFLDLEDAIAAGGTVQLGADIVGTGLVVTRGKNVTLDLGGYELTVIGIGENGHPNGQAGIEVEAGASFTLDGSGTLRASGASGCAGIGGCESGMGTVVINSGTVIATGGQWGAGIGTGSDAGVSAEPGSVTINDGTVTATGSSTGGAGIGGGVYAVVPVLTINGGSVTAEGGTQAAGIGSGWGAVGLLGSISILGGVVNAHGEGVCAPGIGTSGLSAGGACSWGMPTGITIHDPATVTAWTSNSRGVSETAVRFATYGGGGSFDNSGTLIIPSGSALDVSYGGSVRNTGTIRGAISGEVTGNNFLLSFDSTGGTGAPSAVRVYAPTLAAAGMPVPAAPTRAGATFTGWSSSPLPGAGSMLTTTTQLSTATWYASWQGTSHAVNFVTDGGSTIEPVSVLEGATFTLPTAPTRYGSIFAGWYMGPTSGVLWKTTTPIMGPTTLYAHWIANIYTVVFDTGALGSPVSAQTVLHGSHATSPGIPAREGHSFAGWYTAATGGTPWNVGVAIVDHATVYAHWTADDYNIEFNSAGGTQVDGVVVAYGQPLTEPADPVLDGHSLVGWFAAGSATAWDFAAGKVTGPTVLTARWTLDSYAVTFDSAGGGTVGSQTIEHGAPLDEPEAPTRTGYEFVGWFAPGSVTAWNFVSDTVVGSVALTAHWSELTAVSVSLTPNVVSVVSGAAVTVTGTLAPAGATGTIEFFDGTTSLGSGTVSAGVFSLTTTTIGVGDRLLTAVFTPADTLFAGSTSDPVGVRVNVKAAQGAAPAATTDDLLDLAGRNGWPVRPDGARTPWSAARDSFVDAFVYSTPVALGVLPVVNGVVQRGALVLPALAPGIHHLVFVGQTTGTVTVIEFVVPEPTPGSSPSPSPSPTPSPTPGAPPSGTPTPSPTPPAAATPSAAPAVDTAVRAAATQPDADGLATTGAGSVPALVLAGIMMLLGVLLVAARSRRRLAAK</sequence>
<dbReference type="AlphaFoldDB" id="A0A1G6HIA1"/>
<dbReference type="OrthoDB" id="904022at2"/>
<name>A0A1G6HIA1_9MICO</name>
<proteinExistence type="predicted"/>
<feature type="transmembrane region" description="Helical" evidence="3">
    <location>
        <begin position="981"/>
        <end position="1000"/>
    </location>
</feature>
<dbReference type="InterPro" id="IPR032109">
    <property type="entry name" value="Big_3_5"/>
</dbReference>
<organism evidence="5 6">
    <name type="scientific">Sanguibacter gelidistatuariae</name>
    <dbReference type="NCBI Taxonomy" id="1814289"/>
    <lineage>
        <taxon>Bacteria</taxon>
        <taxon>Bacillati</taxon>
        <taxon>Actinomycetota</taxon>
        <taxon>Actinomycetes</taxon>
        <taxon>Micrococcales</taxon>
        <taxon>Sanguibacteraceae</taxon>
        <taxon>Sanguibacter</taxon>
    </lineage>
</organism>